<sequence>MMVDHVSYQLGMVPITAFSRTSTLFRYRVSFLRLRLANDLHHDGMIHPAPLSTVEASLPWTALIACSFICLNSQYSNVRKANESLSLLEKAALIELRTKYNEASHLSRYRSR</sequence>
<accession>A0A7S3QC77</accession>
<name>A0A7S3QC77_9STRA</name>
<gene>
    <name evidence="1" type="ORF">CDEB00056_LOCUS17152</name>
</gene>
<evidence type="ECO:0000313" key="1">
    <source>
        <dbReference type="EMBL" id="CAE0472299.1"/>
    </source>
</evidence>
<reference evidence="1" key="1">
    <citation type="submission" date="2021-01" db="EMBL/GenBank/DDBJ databases">
        <authorList>
            <person name="Corre E."/>
            <person name="Pelletier E."/>
            <person name="Niang G."/>
            <person name="Scheremetjew M."/>
            <person name="Finn R."/>
            <person name="Kale V."/>
            <person name="Holt S."/>
            <person name="Cochrane G."/>
            <person name="Meng A."/>
            <person name="Brown T."/>
            <person name="Cohen L."/>
        </authorList>
    </citation>
    <scope>NUCLEOTIDE SEQUENCE</scope>
    <source>
        <strain evidence="1">MM31A-1</strain>
    </source>
</reference>
<organism evidence="1">
    <name type="scientific">Chaetoceros debilis</name>
    <dbReference type="NCBI Taxonomy" id="122233"/>
    <lineage>
        <taxon>Eukaryota</taxon>
        <taxon>Sar</taxon>
        <taxon>Stramenopiles</taxon>
        <taxon>Ochrophyta</taxon>
        <taxon>Bacillariophyta</taxon>
        <taxon>Coscinodiscophyceae</taxon>
        <taxon>Chaetocerotophycidae</taxon>
        <taxon>Chaetocerotales</taxon>
        <taxon>Chaetocerotaceae</taxon>
        <taxon>Chaetoceros</taxon>
    </lineage>
</organism>
<dbReference type="AlphaFoldDB" id="A0A7S3QC77"/>
<proteinExistence type="predicted"/>
<dbReference type="EMBL" id="HBIO01022281">
    <property type="protein sequence ID" value="CAE0472299.1"/>
    <property type="molecule type" value="Transcribed_RNA"/>
</dbReference>
<protein>
    <submittedName>
        <fullName evidence="1">Uncharacterized protein</fullName>
    </submittedName>
</protein>